<evidence type="ECO:0000256" key="2">
    <source>
        <dbReference type="ARBA" id="ARBA00034301"/>
    </source>
</evidence>
<dbReference type="InterPro" id="IPR036866">
    <property type="entry name" value="RibonucZ/Hydroxyglut_hydro"/>
</dbReference>
<dbReference type="SMART" id="SM00849">
    <property type="entry name" value="Lactamase_B"/>
    <property type="match status" value="1"/>
</dbReference>
<dbReference type="PANTHER" id="PTHR23131:SF4">
    <property type="entry name" value="METALLO-BETA-LACTAMASE SUPERFAMILY POTEIN"/>
    <property type="match status" value="1"/>
</dbReference>
<proteinExistence type="predicted"/>
<evidence type="ECO:0000313" key="6">
    <source>
        <dbReference type="Proteomes" id="UP000304148"/>
    </source>
</evidence>
<name>A0A383R737_PAEAL</name>
<accession>A0A383R737</accession>
<protein>
    <submittedName>
        <fullName evidence="5">Beta-lactamase domain-containing protein</fullName>
    </submittedName>
</protein>
<comment type="function">
    <text evidence="2">Counteracts the endogenous Pycsar antiviral defense system. Phosphodiesterase that enables metal-dependent hydrolysis of host cyclic nucleotide Pycsar defense signals such as cCMP and cUMP.</text>
</comment>
<dbReference type="InterPro" id="IPR036388">
    <property type="entry name" value="WH-like_DNA-bd_sf"/>
</dbReference>
<dbReference type="RefSeq" id="WP_138184625.1">
    <property type="nucleotide sequence ID" value="NZ_LS992241.1"/>
</dbReference>
<dbReference type="Pfam" id="PF00753">
    <property type="entry name" value="Lactamase_B"/>
    <property type="match status" value="1"/>
</dbReference>
<gene>
    <name evidence="5" type="ORF">PBLR_10609</name>
</gene>
<dbReference type="Pfam" id="PF21221">
    <property type="entry name" value="B_lactamase-like_C"/>
    <property type="match status" value="1"/>
</dbReference>
<evidence type="ECO:0000256" key="1">
    <source>
        <dbReference type="ARBA" id="ARBA00034221"/>
    </source>
</evidence>
<evidence type="ECO:0000313" key="5">
    <source>
        <dbReference type="EMBL" id="SYX82189.1"/>
    </source>
</evidence>
<dbReference type="InterPro" id="IPR048933">
    <property type="entry name" value="B_lactamase-like_C"/>
</dbReference>
<comment type="catalytic activity">
    <reaction evidence="3">
        <text>3',5'-cyclic UMP + H2O = UMP + H(+)</text>
        <dbReference type="Rhea" id="RHEA:70575"/>
        <dbReference type="ChEBI" id="CHEBI:15377"/>
        <dbReference type="ChEBI" id="CHEBI:15378"/>
        <dbReference type="ChEBI" id="CHEBI:57865"/>
        <dbReference type="ChEBI" id="CHEBI:184387"/>
    </reaction>
    <physiologicalReaction direction="left-to-right" evidence="3">
        <dbReference type="Rhea" id="RHEA:70576"/>
    </physiologicalReaction>
</comment>
<dbReference type="Gene3D" id="3.60.15.10">
    <property type="entry name" value="Ribonuclease Z/Hydroxyacylglutathione hydrolase-like"/>
    <property type="match status" value="1"/>
</dbReference>
<dbReference type="CDD" id="cd07725">
    <property type="entry name" value="TTHA1429-like_MBL-fold"/>
    <property type="match status" value="1"/>
</dbReference>
<sequence length="325" mass="36585">MKLQQVNANIYVAKMPLPNSLRWVNTYLLHGSAGWTIIDPGLRNNETESAWVSLMGEMDIHAGNTTSIVLTHYHPDHSGIAGWLQQRLSVPVWLSEIGWNHVERLWDGRSPMTVDMQQLYREHGAPIAVVESIGVHMDSFIPQVTPLPDISFIRDGDLVTLGDDAWQALETGGHAPGHMSFYHAEARMMLCGDHVLPQITPNVSLMPNSDPEPLQSFLIGLERLAALDVELALPGHRHPFQHFRSRAEELIQHHEARLQEMQDVLHKPMTAYELCCASFGTLERLTVHQFRFAMGETLAHLVELQRRGLAMTTSASGEFMLWKST</sequence>
<dbReference type="EMBL" id="LS992241">
    <property type="protein sequence ID" value="SYX82189.1"/>
    <property type="molecule type" value="Genomic_DNA"/>
</dbReference>
<reference evidence="6" key="1">
    <citation type="submission" date="2018-08" db="EMBL/GenBank/DDBJ databases">
        <authorList>
            <person name="Chevrot R."/>
        </authorList>
    </citation>
    <scope>NUCLEOTIDE SEQUENCE [LARGE SCALE GENOMIC DNA]</scope>
</reference>
<dbReference type="PANTHER" id="PTHR23131">
    <property type="entry name" value="ENDORIBONUCLEASE LACTB2"/>
    <property type="match status" value="1"/>
</dbReference>
<dbReference type="InterPro" id="IPR050662">
    <property type="entry name" value="Sec-metab_biosynth-thioest"/>
</dbReference>
<evidence type="ECO:0000256" key="3">
    <source>
        <dbReference type="ARBA" id="ARBA00048505"/>
    </source>
</evidence>
<dbReference type="SUPFAM" id="SSF56281">
    <property type="entry name" value="Metallo-hydrolase/oxidoreductase"/>
    <property type="match status" value="1"/>
</dbReference>
<dbReference type="Gene3D" id="1.10.10.10">
    <property type="entry name" value="Winged helix-like DNA-binding domain superfamily/Winged helix DNA-binding domain"/>
    <property type="match status" value="1"/>
</dbReference>
<organism evidence="5 6">
    <name type="scientific">Paenibacillus alvei</name>
    <name type="common">Bacillus alvei</name>
    <dbReference type="NCBI Taxonomy" id="44250"/>
    <lineage>
        <taxon>Bacteria</taxon>
        <taxon>Bacillati</taxon>
        <taxon>Bacillota</taxon>
        <taxon>Bacilli</taxon>
        <taxon>Bacillales</taxon>
        <taxon>Paenibacillaceae</taxon>
        <taxon>Paenibacillus</taxon>
    </lineage>
</organism>
<evidence type="ECO:0000259" key="4">
    <source>
        <dbReference type="SMART" id="SM00849"/>
    </source>
</evidence>
<comment type="catalytic activity">
    <reaction evidence="1">
        <text>3',5'-cyclic CMP + H2O = CMP + H(+)</text>
        <dbReference type="Rhea" id="RHEA:72675"/>
        <dbReference type="ChEBI" id="CHEBI:15377"/>
        <dbReference type="ChEBI" id="CHEBI:15378"/>
        <dbReference type="ChEBI" id="CHEBI:58003"/>
        <dbReference type="ChEBI" id="CHEBI:60377"/>
    </reaction>
    <physiologicalReaction direction="left-to-right" evidence="1">
        <dbReference type="Rhea" id="RHEA:72676"/>
    </physiologicalReaction>
</comment>
<feature type="domain" description="Metallo-beta-lactamase" evidence="4">
    <location>
        <begin position="23"/>
        <end position="236"/>
    </location>
</feature>
<dbReference type="Proteomes" id="UP000304148">
    <property type="component" value="Chromosome"/>
</dbReference>
<dbReference type="InterPro" id="IPR001279">
    <property type="entry name" value="Metallo-B-lactamas"/>
</dbReference>
<dbReference type="AlphaFoldDB" id="A0A383R737"/>